<evidence type="ECO:0000313" key="2">
    <source>
        <dbReference type="EMBL" id="OGG19063.1"/>
    </source>
</evidence>
<dbReference type="SUPFAM" id="SSF53474">
    <property type="entry name" value="alpha/beta-Hydrolases"/>
    <property type="match status" value="1"/>
</dbReference>
<gene>
    <name evidence="2" type="ORF">A2721_00680</name>
</gene>
<sequence length="255" mass="29059">MKIKTKDNFELDVLYNKIEKAKGVIVFAHGMTVNKDDEGIFVRADKELQKLGFSTLRFDFRAHGKSQGESVTDFTISNELKDLDAIMAFVQNEGYSWIGLAGASFGGGVSALFAGQHQQLIQKLFLANPVLDYEKCFIKPTTTWAKKHFENIFERVEKEGYVKIGSRQFKAGRKLFEEASIYHPCETLKSYTNPLLIVHGDQDSKVAFQDVLDCFQDLPSTNKRFEKIEDSEHGFHDEPFETQVTEMIVKFFTEG</sequence>
<dbReference type="InterPro" id="IPR022742">
    <property type="entry name" value="Hydrolase_4"/>
</dbReference>
<dbReference type="EMBL" id="MFJK01000010">
    <property type="protein sequence ID" value="OGG19063.1"/>
    <property type="molecule type" value="Genomic_DNA"/>
</dbReference>
<evidence type="ECO:0000259" key="1">
    <source>
        <dbReference type="Pfam" id="PF12146"/>
    </source>
</evidence>
<name>A0A1F6A2Z4_9BACT</name>
<organism evidence="2 3">
    <name type="scientific">Candidatus Gottesmanbacteria bacterium RIFCSPHIGHO2_01_FULL_47_48</name>
    <dbReference type="NCBI Taxonomy" id="1798381"/>
    <lineage>
        <taxon>Bacteria</taxon>
        <taxon>Candidatus Gottesmaniibacteriota</taxon>
    </lineage>
</organism>
<dbReference type="STRING" id="1798381.A2721_00680"/>
<proteinExistence type="predicted"/>
<feature type="domain" description="Serine aminopeptidase S33" evidence="1">
    <location>
        <begin position="20"/>
        <end position="158"/>
    </location>
</feature>
<comment type="caution">
    <text evidence="2">The sequence shown here is derived from an EMBL/GenBank/DDBJ whole genome shotgun (WGS) entry which is preliminary data.</text>
</comment>
<evidence type="ECO:0000313" key="3">
    <source>
        <dbReference type="Proteomes" id="UP000177871"/>
    </source>
</evidence>
<dbReference type="AlphaFoldDB" id="A0A1F6A2Z4"/>
<dbReference type="InterPro" id="IPR050266">
    <property type="entry name" value="AB_hydrolase_sf"/>
</dbReference>
<dbReference type="Gene3D" id="3.40.50.1820">
    <property type="entry name" value="alpha/beta hydrolase"/>
    <property type="match status" value="1"/>
</dbReference>
<dbReference type="InterPro" id="IPR029058">
    <property type="entry name" value="AB_hydrolase_fold"/>
</dbReference>
<protein>
    <recommendedName>
        <fullName evidence="1">Serine aminopeptidase S33 domain-containing protein</fullName>
    </recommendedName>
</protein>
<dbReference type="PANTHER" id="PTHR43798">
    <property type="entry name" value="MONOACYLGLYCEROL LIPASE"/>
    <property type="match status" value="1"/>
</dbReference>
<reference evidence="2 3" key="1">
    <citation type="journal article" date="2016" name="Nat. Commun.">
        <title>Thousands of microbial genomes shed light on interconnected biogeochemical processes in an aquifer system.</title>
        <authorList>
            <person name="Anantharaman K."/>
            <person name="Brown C.T."/>
            <person name="Hug L.A."/>
            <person name="Sharon I."/>
            <person name="Castelle C.J."/>
            <person name="Probst A.J."/>
            <person name="Thomas B.C."/>
            <person name="Singh A."/>
            <person name="Wilkins M.J."/>
            <person name="Karaoz U."/>
            <person name="Brodie E.L."/>
            <person name="Williams K.H."/>
            <person name="Hubbard S.S."/>
            <person name="Banfield J.F."/>
        </authorList>
    </citation>
    <scope>NUCLEOTIDE SEQUENCE [LARGE SCALE GENOMIC DNA]</scope>
</reference>
<dbReference type="Pfam" id="PF12146">
    <property type="entry name" value="Hydrolase_4"/>
    <property type="match status" value="1"/>
</dbReference>
<dbReference type="Proteomes" id="UP000177871">
    <property type="component" value="Unassembled WGS sequence"/>
</dbReference>
<accession>A0A1F6A2Z4</accession>